<evidence type="ECO:0000313" key="3">
    <source>
        <dbReference type="EMBL" id="KFI61279.1"/>
    </source>
</evidence>
<keyword evidence="1" id="KW-1133">Transmembrane helix</keyword>
<sequence>MVIETRIADTNAAAGRRATVGAEHHTRGAAAARHGRLTVRGRVIAVVLSALLAWGCLGMIGARDARSDLGAMQVTTYTVRPGDTLWVYASSITPEGGDVSETVEQLKALNNLPSSALQTGQRIVVPLA</sequence>
<dbReference type="SMART" id="SM00257">
    <property type="entry name" value="LysM"/>
    <property type="match status" value="1"/>
</dbReference>
<dbReference type="SUPFAM" id="SSF54106">
    <property type="entry name" value="LysM domain"/>
    <property type="match status" value="1"/>
</dbReference>
<dbReference type="OrthoDB" id="5084290at2"/>
<proteinExistence type="predicted"/>
<dbReference type="Pfam" id="PF01476">
    <property type="entry name" value="LysM"/>
    <property type="match status" value="1"/>
</dbReference>
<protein>
    <submittedName>
        <fullName evidence="3">Peptidoglycan-binding LysM</fullName>
    </submittedName>
</protein>
<feature type="transmembrane region" description="Helical" evidence="1">
    <location>
        <begin position="43"/>
        <end position="62"/>
    </location>
</feature>
<dbReference type="AlphaFoldDB" id="A0A087AR79"/>
<dbReference type="PROSITE" id="PS51782">
    <property type="entry name" value="LYSM"/>
    <property type="match status" value="1"/>
</dbReference>
<comment type="caution">
    <text evidence="3">The sequence shown here is derived from an EMBL/GenBank/DDBJ whole genome shotgun (WGS) entry which is preliminary data.</text>
</comment>
<evidence type="ECO:0000313" key="4">
    <source>
        <dbReference type="Proteomes" id="UP000029046"/>
    </source>
</evidence>
<evidence type="ECO:0000259" key="2">
    <source>
        <dbReference type="PROSITE" id="PS51782"/>
    </source>
</evidence>
<keyword evidence="1" id="KW-0812">Transmembrane</keyword>
<evidence type="ECO:0000256" key="1">
    <source>
        <dbReference type="SAM" id="Phobius"/>
    </source>
</evidence>
<dbReference type="CDD" id="cd00118">
    <property type="entry name" value="LysM"/>
    <property type="match status" value="1"/>
</dbReference>
<gene>
    <name evidence="3" type="ORF">BIGA_0716</name>
</gene>
<keyword evidence="4" id="KW-1185">Reference proteome</keyword>
<feature type="domain" description="LysM" evidence="2">
    <location>
        <begin position="75"/>
        <end position="125"/>
    </location>
</feature>
<dbReference type="RefSeq" id="WP_081929402.1">
    <property type="nucleotide sequence ID" value="NZ_JGYX01000002.1"/>
</dbReference>
<dbReference type="eggNOG" id="COG1388">
    <property type="taxonomic scope" value="Bacteria"/>
</dbReference>
<dbReference type="InterPro" id="IPR036779">
    <property type="entry name" value="LysM_dom_sf"/>
</dbReference>
<organism evidence="3 4">
    <name type="scientific">Bifidobacterium pullorum subsp. gallinarum</name>
    <dbReference type="NCBI Taxonomy" id="78344"/>
    <lineage>
        <taxon>Bacteria</taxon>
        <taxon>Bacillati</taxon>
        <taxon>Actinomycetota</taxon>
        <taxon>Actinomycetes</taxon>
        <taxon>Bifidobacteriales</taxon>
        <taxon>Bifidobacteriaceae</taxon>
        <taxon>Bifidobacterium</taxon>
    </lineage>
</organism>
<reference evidence="3 4" key="1">
    <citation type="submission" date="2014-03" db="EMBL/GenBank/DDBJ databases">
        <title>Genomics of Bifidobacteria.</title>
        <authorList>
            <person name="Ventura M."/>
            <person name="Milani C."/>
            <person name="Lugli G.A."/>
        </authorList>
    </citation>
    <scope>NUCLEOTIDE SEQUENCE [LARGE SCALE GENOMIC DNA]</scope>
    <source>
        <strain evidence="3 4">LMG 11586</strain>
    </source>
</reference>
<dbReference type="EMBL" id="JGYX01000002">
    <property type="protein sequence ID" value="KFI61279.1"/>
    <property type="molecule type" value="Genomic_DNA"/>
</dbReference>
<keyword evidence="1" id="KW-0472">Membrane</keyword>
<dbReference type="Proteomes" id="UP000029046">
    <property type="component" value="Unassembled WGS sequence"/>
</dbReference>
<name>A0A087AR79_9BIFI</name>
<dbReference type="Gene3D" id="3.10.350.10">
    <property type="entry name" value="LysM domain"/>
    <property type="match status" value="1"/>
</dbReference>
<accession>A0A087AR79</accession>
<dbReference type="InterPro" id="IPR018392">
    <property type="entry name" value="LysM"/>
</dbReference>